<dbReference type="Pfam" id="PF19666">
    <property type="entry name" value="DUF6169"/>
    <property type="match status" value="1"/>
</dbReference>
<name>A0A927AXZ2_9BACT</name>
<organism evidence="1 2">
    <name type="scientific">Spirosoma validum</name>
    <dbReference type="NCBI Taxonomy" id="2771355"/>
    <lineage>
        <taxon>Bacteria</taxon>
        <taxon>Pseudomonadati</taxon>
        <taxon>Bacteroidota</taxon>
        <taxon>Cytophagia</taxon>
        <taxon>Cytophagales</taxon>
        <taxon>Cytophagaceae</taxon>
        <taxon>Spirosoma</taxon>
    </lineage>
</organism>
<reference evidence="1" key="1">
    <citation type="submission" date="2020-09" db="EMBL/GenBank/DDBJ databases">
        <authorList>
            <person name="Kim M.K."/>
        </authorList>
    </citation>
    <scope>NUCLEOTIDE SEQUENCE</scope>
    <source>
        <strain evidence="1">BT704</strain>
    </source>
</reference>
<protein>
    <submittedName>
        <fullName evidence="1">Uncharacterized protein</fullName>
    </submittedName>
</protein>
<dbReference type="AlphaFoldDB" id="A0A927AXZ2"/>
<dbReference type="Proteomes" id="UP000653797">
    <property type="component" value="Unassembled WGS sequence"/>
</dbReference>
<accession>A0A927AXZ2</accession>
<dbReference type="EMBL" id="JACXAA010000001">
    <property type="protein sequence ID" value="MBD2751831.1"/>
    <property type="molecule type" value="Genomic_DNA"/>
</dbReference>
<proteinExistence type="predicted"/>
<comment type="caution">
    <text evidence="1">The sequence shown here is derived from an EMBL/GenBank/DDBJ whole genome shotgun (WGS) entry which is preliminary data.</text>
</comment>
<dbReference type="RefSeq" id="WP_191037458.1">
    <property type="nucleotide sequence ID" value="NZ_JACXAA010000001.1"/>
</dbReference>
<keyword evidence="2" id="KW-1185">Reference proteome</keyword>
<gene>
    <name evidence="1" type="ORF">IC230_02935</name>
</gene>
<evidence type="ECO:0000313" key="1">
    <source>
        <dbReference type="EMBL" id="MBD2751831.1"/>
    </source>
</evidence>
<sequence length="173" mass="20173">MNEEEPPLSSYNFNFVGGPRNSYFFITLQQITYEIQFKPTPYLFGDDFVLADEIVELVIKVTNNPTGRTPSLDVLIAPTVAAIINDFYQKSSLTITIFICDTADRKHEARWRKFNRWYDHFAASDYIRIDDTYRDTREDLLYHFAVIAKNGNPYLREVGLAFLDFMADVKMNK</sequence>
<evidence type="ECO:0000313" key="2">
    <source>
        <dbReference type="Proteomes" id="UP000653797"/>
    </source>
</evidence>
<dbReference type="InterPro" id="IPR046167">
    <property type="entry name" value="DUF6169"/>
</dbReference>